<evidence type="ECO:0000313" key="1">
    <source>
        <dbReference type="EMBL" id="PNY10425.1"/>
    </source>
</evidence>
<gene>
    <name evidence="1" type="ORF">L195_g007002</name>
</gene>
<accession>A0A2K3P560</accession>
<dbReference type="AlphaFoldDB" id="A0A2K3P560"/>
<evidence type="ECO:0000313" key="2">
    <source>
        <dbReference type="Proteomes" id="UP000236291"/>
    </source>
</evidence>
<reference evidence="1 2" key="2">
    <citation type="journal article" date="2017" name="Front. Plant Sci.">
        <title>Gene Classification and Mining of Molecular Markers Useful in Red Clover (Trifolium pratense) Breeding.</title>
        <authorList>
            <person name="Istvanek J."/>
            <person name="Dluhosova J."/>
            <person name="Dluhos P."/>
            <person name="Patkova L."/>
            <person name="Nedelnik J."/>
            <person name="Repkova J."/>
        </authorList>
    </citation>
    <scope>NUCLEOTIDE SEQUENCE [LARGE SCALE GENOMIC DNA]</scope>
    <source>
        <strain evidence="2">cv. Tatra</strain>
        <tissue evidence="1">Young leaves</tissue>
    </source>
</reference>
<name>A0A2K3P560_TRIPR</name>
<dbReference type="Proteomes" id="UP000236291">
    <property type="component" value="Unassembled WGS sequence"/>
</dbReference>
<protein>
    <submittedName>
        <fullName evidence="1">Uncharacterized protein</fullName>
    </submittedName>
</protein>
<feature type="non-terminal residue" evidence="1">
    <location>
        <position position="29"/>
    </location>
</feature>
<sequence>MITINDNFCIILDMWRVGYEWRMCAHPWL</sequence>
<comment type="caution">
    <text evidence="1">The sequence shown here is derived from an EMBL/GenBank/DDBJ whole genome shotgun (WGS) entry which is preliminary data.</text>
</comment>
<organism evidence="1 2">
    <name type="scientific">Trifolium pratense</name>
    <name type="common">Red clover</name>
    <dbReference type="NCBI Taxonomy" id="57577"/>
    <lineage>
        <taxon>Eukaryota</taxon>
        <taxon>Viridiplantae</taxon>
        <taxon>Streptophyta</taxon>
        <taxon>Embryophyta</taxon>
        <taxon>Tracheophyta</taxon>
        <taxon>Spermatophyta</taxon>
        <taxon>Magnoliopsida</taxon>
        <taxon>eudicotyledons</taxon>
        <taxon>Gunneridae</taxon>
        <taxon>Pentapetalae</taxon>
        <taxon>rosids</taxon>
        <taxon>fabids</taxon>
        <taxon>Fabales</taxon>
        <taxon>Fabaceae</taxon>
        <taxon>Papilionoideae</taxon>
        <taxon>50 kb inversion clade</taxon>
        <taxon>NPAAA clade</taxon>
        <taxon>Hologalegina</taxon>
        <taxon>IRL clade</taxon>
        <taxon>Trifolieae</taxon>
        <taxon>Trifolium</taxon>
    </lineage>
</organism>
<dbReference type="EMBL" id="ASHM01003814">
    <property type="protein sequence ID" value="PNY10425.1"/>
    <property type="molecule type" value="Genomic_DNA"/>
</dbReference>
<proteinExistence type="predicted"/>
<reference evidence="1 2" key="1">
    <citation type="journal article" date="2014" name="Am. J. Bot.">
        <title>Genome assembly and annotation for red clover (Trifolium pratense; Fabaceae).</title>
        <authorList>
            <person name="Istvanek J."/>
            <person name="Jaros M."/>
            <person name="Krenek A."/>
            <person name="Repkova J."/>
        </authorList>
    </citation>
    <scope>NUCLEOTIDE SEQUENCE [LARGE SCALE GENOMIC DNA]</scope>
    <source>
        <strain evidence="2">cv. Tatra</strain>
        <tissue evidence="1">Young leaves</tissue>
    </source>
</reference>